<comment type="subunit">
    <text evidence="15">Homodimer.</text>
</comment>
<keyword evidence="19" id="KW-1185">Reference proteome</keyword>
<feature type="modified residue" description="N6-carboxylysine" evidence="15">
    <location>
        <position position="124"/>
    </location>
</feature>
<dbReference type="EC" id="4.2.1.9" evidence="14 15"/>
<evidence type="ECO:0000256" key="11">
    <source>
        <dbReference type="ARBA" id="ARBA00029304"/>
    </source>
</evidence>
<comment type="pathway">
    <text evidence="12 15">Amino-acid biosynthesis; L-valine biosynthesis; L-valine from pyruvate: step 3/4.</text>
</comment>
<protein>
    <recommendedName>
        <fullName evidence="14 15">Dihydroxy-acid dehydratase</fullName>
        <shortName evidence="15">DAD</shortName>
        <ecNumber evidence="14 15">4.2.1.9</ecNumber>
    </recommendedName>
</protein>
<dbReference type="GO" id="GO:0004160">
    <property type="term" value="F:dihydroxy-acid dehydratase activity"/>
    <property type="evidence" value="ECO:0007669"/>
    <property type="project" value="UniProtKB-UniRule"/>
</dbReference>
<reference evidence="18 19" key="1">
    <citation type="journal article" date="2013" name="Genome Announc.">
        <title>Draft Genome Sequence of Methylophaga lonarensis MPLT, a Haloalkaliphilic (Non-Methane-Utilizing) Methylotroph.</title>
        <authorList>
            <person name="Shetty S.A."/>
            <person name="Marathe N.P."/>
            <person name="Munot H."/>
            <person name="Antony C.P."/>
            <person name="Dhotre D.P."/>
            <person name="Murrell J.C."/>
            <person name="Shouche Y.S."/>
        </authorList>
    </citation>
    <scope>NUCLEOTIDE SEQUENCE [LARGE SCALE GENOMIC DNA]</scope>
    <source>
        <strain evidence="18 19">MPL</strain>
    </source>
</reference>
<dbReference type="UniPathway" id="UPA00047">
    <property type="reaction ID" value="UER00057"/>
</dbReference>
<dbReference type="Pfam" id="PF00920">
    <property type="entry name" value="ILVD_EDD_N"/>
    <property type="match status" value="1"/>
</dbReference>
<evidence type="ECO:0000313" key="19">
    <source>
        <dbReference type="Proteomes" id="UP000012019"/>
    </source>
</evidence>
<dbReference type="PROSITE" id="PS00887">
    <property type="entry name" value="ILVD_EDD_2"/>
    <property type="match status" value="1"/>
</dbReference>
<evidence type="ECO:0000256" key="9">
    <source>
        <dbReference type="ARBA" id="ARBA00023239"/>
    </source>
</evidence>
<dbReference type="GO" id="GO:0051537">
    <property type="term" value="F:2 iron, 2 sulfur cluster binding"/>
    <property type="evidence" value="ECO:0007669"/>
    <property type="project" value="UniProtKB-UniRule"/>
</dbReference>
<dbReference type="InterPro" id="IPR056740">
    <property type="entry name" value="ILV_EDD_C"/>
</dbReference>
<dbReference type="FunFam" id="3.50.30.80:FF:000001">
    <property type="entry name" value="Dihydroxy-acid dehydratase"/>
    <property type="match status" value="1"/>
</dbReference>
<evidence type="ECO:0000259" key="17">
    <source>
        <dbReference type="Pfam" id="PF24877"/>
    </source>
</evidence>
<keyword evidence="9 15" id="KW-0456">Lyase</keyword>
<evidence type="ECO:0000259" key="16">
    <source>
        <dbReference type="Pfam" id="PF00920"/>
    </source>
</evidence>
<evidence type="ECO:0000256" key="2">
    <source>
        <dbReference type="ARBA" id="ARBA00006486"/>
    </source>
</evidence>
<keyword evidence="8 15" id="KW-0411">Iron-sulfur</keyword>
<evidence type="ECO:0000256" key="13">
    <source>
        <dbReference type="ARBA" id="ARBA00029437"/>
    </source>
</evidence>
<dbReference type="InterPro" id="IPR037237">
    <property type="entry name" value="IlvD/EDD_N"/>
</dbReference>
<keyword evidence="3 15" id="KW-0028">Amino-acid biosynthesis</keyword>
<evidence type="ECO:0000313" key="18">
    <source>
        <dbReference type="EMBL" id="EMR14160.1"/>
    </source>
</evidence>
<dbReference type="GO" id="GO:0009097">
    <property type="term" value="P:isoleucine biosynthetic process"/>
    <property type="evidence" value="ECO:0007669"/>
    <property type="project" value="UniProtKB-UniRule"/>
</dbReference>
<dbReference type="STRING" id="1286106.MPL1_01089"/>
<dbReference type="InterPro" id="IPR020558">
    <property type="entry name" value="DiOHA_6PGluconate_deHydtase_CS"/>
</dbReference>
<dbReference type="RefSeq" id="WP_009725277.1">
    <property type="nucleotide sequence ID" value="NZ_APHR01000005.1"/>
</dbReference>
<dbReference type="InterPro" id="IPR000581">
    <property type="entry name" value="ILV_EDD_N"/>
</dbReference>
<dbReference type="SUPFAM" id="SSF143975">
    <property type="entry name" value="IlvD/EDD N-terminal domain-like"/>
    <property type="match status" value="1"/>
</dbReference>
<evidence type="ECO:0000256" key="1">
    <source>
        <dbReference type="ARBA" id="ARBA00001946"/>
    </source>
</evidence>
<feature type="binding site" evidence="15">
    <location>
        <position position="123"/>
    </location>
    <ligand>
        <name>Mg(2+)</name>
        <dbReference type="ChEBI" id="CHEBI:18420"/>
    </ligand>
</feature>
<dbReference type="SUPFAM" id="SSF52016">
    <property type="entry name" value="LeuD/IlvD-like"/>
    <property type="match status" value="1"/>
</dbReference>
<dbReference type="Pfam" id="PF24877">
    <property type="entry name" value="ILV_EDD_C"/>
    <property type="match status" value="1"/>
</dbReference>
<feature type="binding site" evidence="15">
    <location>
        <position position="491"/>
    </location>
    <ligand>
        <name>Mg(2+)</name>
        <dbReference type="ChEBI" id="CHEBI:18420"/>
    </ligand>
</feature>
<dbReference type="AlphaFoldDB" id="M7PJT7"/>
<keyword evidence="6 15" id="KW-0460">Magnesium</keyword>
<dbReference type="NCBIfam" id="NF009103">
    <property type="entry name" value="PRK12448.1"/>
    <property type="match status" value="1"/>
</dbReference>
<dbReference type="InterPro" id="IPR004404">
    <property type="entry name" value="DihydroxyA_deHydtase"/>
</dbReference>
<dbReference type="GO" id="GO:0000287">
    <property type="term" value="F:magnesium ion binding"/>
    <property type="evidence" value="ECO:0007669"/>
    <property type="project" value="UniProtKB-UniRule"/>
</dbReference>
<organism evidence="18 19">
    <name type="scientific">Methylophaga lonarensis MPL</name>
    <dbReference type="NCBI Taxonomy" id="1286106"/>
    <lineage>
        <taxon>Bacteria</taxon>
        <taxon>Pseudomonadati</taxon>
        <taxon>Pseudomonadota</taxon>
        <taxon>Gammaproteobacteria</taxon>
        <taxon>Thiotrichales</taxon>
        <taxon>Piscirickettsiaceae</taxon>
        <taxon>Methylophaga</taxon>
    </lineage>
</organism>
<sequence>MPEYRSKTSTAGRNMAGARALWRATGMKDEDFSKPIIAIANSFTQFVPGHVHLKDLGQLVAREIEKAGGVAKEFNTIAVDDGIAMGHGGMLYSLPSRDIIADSVEYMVNAHCADALVCISNCDKITPGMLMAALRLNIPVIFVSGGPMEAGKTKLAGKDVKLDLVDAMVQAADENVSDEDVAQVERSACPTCGSCSGMFTANSMNCLTEALGLSLPGNGSLLATHADRKELFLEAGRRIVSITKRYYEQGDSSVLPRSIACKAAFENAIALDIAMGGSTNTVLHLLAAAHEGQVDFTMSDIDRMSRKIPNLCKVAPATALYHMEDVHRAGGVVAILSELAAAGLLHTDVSTVHSLTLADALAEWDVKRSNSEQAKLRYMAGPAGIPTQQAFSQDCRWPDLDLDREAGCIRDIEHAYSQDGGLAVLFGNLAQDGCIVKTAGVDESILKFSGPARIYESQDAAVTAILTEQVQAGDVVLIRYEGPKGGPGMQEMLYPTSYLKSKGLGKACALLTDGRFSGGTSGLSIGHVSPEAAEGGNIGLIEEGDIIDIDIPNRTINVRLTDSELAERRQAMEARGDKAWQPVNRQRQVSLALQAYAALTTSAAKGAVRDLEQLKTK</sequence>
<accession>M7PJT7</accession>
<evidence type="ECO:0000256" key="7">
    <source>
        <dbReference type="ARBA" id="ARBA00023004"/>
    </source>
</evidence>
<keyword evidence="5 15" id="KW-0479">Metal-binding</keyword>
<keyword evidence="4 15" id="KW-0001">2Fe-2S</keyword>
<feature type="binding site" evidence="15">
    <location>
        <position position="81"/>
    </location>
    <ligand>
        <name>Mg(2+)</name>
        <dbReference type="ChEBI" id="CHEBI:18420"/>
    </ligand>
</feature>
<comment type="catalytic activity">
    <reaction evidence="11">
        <text>(2R)-2,3-dihydroxy-3-methylbutanoate = 3-methyl-2-oxobutanoate + H2O</text>
        <dbReference type="Rhea" id="RHEA:24809"/>
        <dbReference type="ChEBI" id="CHEBI:11851"/>
        <dbReference type="ChEBI" id="CHEBI:15377"/>
        <dbReference type="ChEBI" id="CHEBI:49072"/>
        <dbReference type="EC" id="4.2.1.9"/>
    </reaction>
    <physiologicalReaction direction="left-to-right" evidence="11">
        <dbReference type="Rhea" id="RHEA:24810"/>
    </physiologicalReaction>
</comment>
<dbReference type="EMBL" id="APHR01000005">
    <property type="protein sequence ID" value="EMR14160.1"/>
    <property type="molecule type" value="Genomic_DNA"/>
</dbReference>
<comment type="pathway">
    <text evidence="13 15">Amino-acid biosynthesis; L-isoleucine biosynthesis; L-isoleucine from 2-oxobutanoate: step 3/4.</text>
</comment>
<dbReference type="GO" id="GO:0005829">
    <property type="term" value="C:cytosol"/>
    <property type="evidence" value="ECO:0007669"/>
    <property type="project" value="TreeGrafter"/>
</dbReference>
<comment type="cofactor">
    <cofactor evidence="15">
        <name>[2Fe-2S] cluster</name>
        <dbReference type="ChEBI" id="CHEBI:190135"/>
    </cofactor>
    <text evidence="15">Binds 1 [2Fe-2S] cluster per subunit. This cluster acts as a Lewis acid cofactor.</text>
</comment>
<dbReference type="PANTHER" id="PTHR43661:SF3">
    <property type="entry name" value="D-XYLONATE DEHYDRATASE YAGF-RELATED"/>
    <property type="match status" value="1"/>
</dbReference>
<comment type="function">
    <text evidence="15">Functions in the biosynthesis of branched-chain amino acids. Catalyzes the dehydration of (2R,3R)-2,3-dihydroxy-3-methylpentanoate (2,3-dihydroxy-3-methylvalerate) into 2-oxo-3-methylpentanoate (2-oxo-3-methylvalerate) and of (2R)-2,3-dihydroxy-3-methylbutanoate (2,3-dihydroxyisovalerate) into 2-oxo-3-methylbutanoate (2-oxoisovalerate), the penultimate precursor to L-isoleucine and L-valine, respectively.</text>
</comment>
<proteinExistence type="inferred from homology"/>
<keyword evidence="10 15" id="KW-0100">Branched-chain amino acid biosynthesis</keyword>
<dbReference type="InterPro" id="IPR042096">
    <property type="entry name" value="Dihydro-acid_dehy_C"/>
</dbReference>
<feature type="active site" description="Proton acceptor" evidence="15">
    <location>
        <position position="517"/>
    </location>
</feature>
<evidence type="ECO:0000256" key="6">
    <source>
        <dbReference type="ARBA" id="ARBA00022842"/>
    </source>
</evidence>
<evidence type="ECO:0000256" key="14">
    <source>
        <dbReference type="ARBA" id="ARBA00029490"/>
    </source>
</evidence>
<comment type="caution">
    <text evidence="18">The sequence shown here is derived from an EMBL/GenBank/DDBJ whole genome shotgun (WGS) entry which is preliminary data.</text>
</comment>
<evidence type="ECO:0000256" key="12">
    <source>
        <dbReference type="ARBA" id="ARBA00029436"/>
    </source>
</evidence>
<evidence type="ECO:0000256" key="4">
    <source>
        <dbReference type="ARBA" id="ARBA00022714"/>
    </source>
</evidence>
<name>M7PJT7_9GAMM</name>
<dbReference type="PATRIC" id="fig|1286106.3.peg.220"/>
<comment type="catalytic activity">
    <reaction evidence="15">
        <text>(2R,3R)-2,3-dihydroxy-3-methylpentanoate = (S)-3-methyl-2-oxopentanoate + H2O</text>
        <dbReference type="Rhea" id="RHEA:27694"/>
        <dbReference type="ChEBI" id="CHEBI:15377"/>
        <dbReference type="ChEBI" id="CHEBI:35146"/>
        <dbReference type="ChEBI" id="CHEBI:49258"/>
        <dbReference type="EC" id="4.2.1.9"/>
    </reaction>
</comment>
<dbReference type="OrthoDB" id="9807077at2"/>
<dbReference type="NCBIfam" id="TIGR00110">
    <property type="entry name" value="ilvD"/>
    <property type="match status" value="1"/>
</dbReference>
<feature type="binding site" description="via carbamate group" evidence="15">
    <location>
        <position position="124"/>
    </location>
    <ligand>
        <name>Mg(2+)</name>
        <dbReference type="ChEBI" id="CHEBI:18420"/>
    </ligand>
</feature>
<feature type="domain" description="Dihydroxy-acid/6-phosphogluconate dehydratase N-terminal" evidence="16">
    <location>
        <begin position="34"/>
        <end position="359"/>
    </location>
</feature>
<dbReference type="Gene3D" id="3.50.30.80">
    <property type="entry name" value="IlvD/EDD C-terminal domain-like"/>
    <property type="match status" value="1"/>
</dbReference>
<gene>
    <name evidence="15" type="primary">ilvD</name>
    <name evidence="18" type="ORF">MPL1_01089</name>
</gene>
<dbReference type="HAMAP" id="MF_00012">
    <property type="entry name" value="IlvD"/>
    <property type="match status" value="1"/>
</dbReference>
<dbReference type="eggNOG" id="COG0129">
    <property type="taxonomic scope" value="Bacteria"/>
</dbReference>
<evidence type="ECO:0000256" key="8">
    <source>
        <dbReference type="ARBA" id="ARBA00023014"/>
    </source>
</evidence>
<dbReference type="Proteomes" id="UP000012019">
    <property type="component" value="Unassembled WGS sequence"/>
</dbReference>
<comment type="similarity">
    <text evidence="2 15">Belongs to the IlvD/Edd family.</text>
</comment>
<keyword evidence="7 15" id="KW-0408">Iron</keyword>
<evidence type="ECO:0000256" key="15">
    <source>
        <dbReference type="HAMAP-Rule" id="MF_00012"/>
    </source>
</evidence>
<comment type="cofactor">
    <cofactor evidence="1 15">
        <name>Mg(2+)</name>
        <dbReference type="ChEBI" id="CHEBI:18420"/>
    </cofactor>
</comment>
<feature type="domain" description="Dihydroxy-acid/6-phosphogluconate dehydratase C-terminal" evidence="17">
    <location>
        <begin position="408"/>
        <end position="607"/>
    </location>
</feature>
<dbReference type="PROSITE" id="PS00886">
    <property type="entry name" value="ILVD_EDD_1"/>
    <property type="match status" value="1"/>
</dbReference>
<evidence type="ECO:0000256" key="3">
    <source>
        <dbReference type="ARBA" id="ARBA00022605"/>
    </source>
</evidence>
<dbReference type="UniPathway" id="UPA00049">
    <property type="reaction ID" value="UER00061"/>
</dbReference>
<evidence type="ECO:0000256" key="10">
    <source>
        <dbReference type="ARBA" id="ARBA00023304"/>
    </source>
</evidence>
<dbReference type="PANTHER" id="PTHR43661">
    <property type="entry name" value="D-XYLONATE DEHYDRATASE"/>
    <property type="match status" value="1"/>
</dbReference>
<dbReference type="GO" id="GO:0009099">
    <property type="term" value="P:L-valine biosynthetic process"/>
    <property type="evidence" value="ECO:0007669"/>
    <property type="project" value="UniProtKB-UniRule"/>
</dbReference>
<comment type="caution">
    <text evidence="15">Lacks conserved residue(s) required for the propagation of feature annotation.</text>
</comment>
<evidence type="ECO:0000256" key="5">
    <source>
        <dbReference type="ARBA" id="ARBA00022723"/>
    </source>
</evidence>